<reference evidence="6" key="1">
    <citation type="submission" date="2017-01" db="EMBL/GenBank/DDBJ databases">
        <title>Genome Analysis of Deinococcus marmoris KOPRI26562.</title>
        <authorList>
            <person name="Kim J.H."/>
            <person name="Oh H.-M."/>
        </authorList>
    </citation>
    <scope>NUCLEOTIDE SEQUENCE [LARGE SCALE GENOMIC DNA]</scope>
    <source>
        <strain evidence="6">PAMC 26633</strain>
    </source>
</reference>
<comment type="caution">
    <text evidence="5">The sequence shown here is derived from an EMBL/GenBank/DDBJ whole genome shotgun (WGS) entry which is preliminary data.</text>
</comment>
<dbReference type="InterPro" id="IPR033645">
    <property type="entry name" value="VirB9/CagX/TrbG_C"/>
</dbReference>
<feature type="chain" id="PRO_5013302547" evidence="4">
    <location>
        <begin position="26"/>
        <end position="300"/>
    </location>
</feature>
<name>A0A226X5B5_CABSO</name>
<evidence type="ECO:0000256" key="3">
    <source>
        <dbReference type="SAM" id="MobiDB-lite"/>
    </source>
</evidence>
<keyword evidence="2 4" id="KW-0732">Signal</keyword>
<dbReference type="Proteomes" id="UP000214720">
    <property type="component" value="Unassembled WGS sequence"/>
</dbReference>
<organism evidence="5 6">
    <name type="scientific">Caballeronia sordidicola</name>
    <name type="common">Burkholderia sordidicola</name>
    <dbReference type="NCBI Taxonomy" id="196367"/>
    <lineage>
        <taxon>Bacteria</taxon>
        <taxon>Pseudomonadati</taxon>
        <taxon>Pseudomonadota</taxon>
        <taxon>Betaproteobacteria</taxon>
        <taxon>Burkholderiales</taxon>
        <taxon>Burkholderiaceae</taxon>
        <taxon>Caballeronia</taxon>
    </lineage>
</organism>
<dbReference type="OrthoDB" id="9773431at2"/>
<protein>
    <submittedName>
        <fullName evidence="5">Forms the bulk of type IV secretion complex that spans outer membrane and periplasm (VirB9)</fullName>
    </submittedName>
</protein>
<dbReference type="InterPro" id="IPR038161">
    <property type="entry name" value="VirB9/CagX/TrbG_C_sf"/>
</dbReference>
<evidence type="ECO:0000256" key="4">
    <source>
        <dbReference type="SAM" id="SignalP"/>
    </source>
</evidence>
<dbReference type="InterPro" id="IPR010258">
    <property type="entry name" value="Conjugal_tfr_TrbG/VirB9/CagX"/>
</dbReference>
<feature type="signal peptide" evidence="4">
    <location>
        <begin position="1"/>
        <end position="25"/>
    </location>
</feature>
<dbReference type="Pfam" id="PF03524">
    <property type="entry name" value="CagX"/>
    <property type="match status" value="1"/>
</dbReference>
<comment type="similarity">
    <text evidence="1">Belongs to the TrbG/VirB9 family.</text>
</comment>
<evidence type="ECO:0000313" key="6">
    <source>
        <dbReference type="Proteomes" id="UP000214720"/>
    </source>
</evidence>
<feature type="region of interest" description="Disordered" evidence="3">
    <location>
        <begin position="269"/>
        <end position="300"/>
    </location>
</feature>
<accession>A0A226X5B5</accession>
<dbReference type="AlphaFoldDB" id="A0A226X5B5"/>
<gene>
    <name evidence="5" type="ORF">BSU04_13915</name>
</gene>
<dbReference type="CDD" id="cd06911">
    <property type="entry name" value="VirB9_CagX_TrbG"/>
    <property type="match status" value="1"/>
</dbReference>
<evidence type="ECO:0000256" key="2">
    <source>
        <dbReference type="ARBA" id="ARBA00022729"/>
    </source>
</evidence>
<sequence length="300" mass="33210">MTIRSLSFLGISIATVLAFSSPAFAVSPKTNSPYDYRIKTVIYNAADTVQLNAVTGIQIHIKVAPGEKYVTHAFGDDAAWEFSHKLNHFFIRPKAELSDTNLTIVTDRRVYNILLHFIGSYKKKDADGKVVDAFIANPWSMKQATVELNYRYPLDDAAASDQQRNDQRIKDALARADRQSPKNLSYERTNDPAAQDIAPVNIWDDYRFTYFKFPANAELPTLFVIGSDGKESTVNTHVEGPDHNIIAAQMVAREWRVRAGDKVVGVRNDSFDPTLGGNPSGVAAPGVSRVLKTNDSGSDE</sequence>
<dbReference type="Gene3D" id="2.60.40.2500">
    <property type="match status" value="1"/>
</dbReference>
<evidence type="ECO:0000256" key="1">
    <source>
        <dbReference type="ARBA" id="ARBA00006135"/>
    </source>
</evidence>
<dbReference type="EMBL" id="MTHB01000081">
    <property type="protein sequence ID" value="OXC78018.1"/>
    <property type="molecule type" value="Genomic_DNA"/>
</dbReference>
<feature type="compositionally biased region" description="Polar residues" evidence="3">
    <location>
        <begin position="291"/>
        <end position="300"/>
    </location>
</feature>
<evidence type="ECO:0000313" key="5">
    <source>
        <dbReference type="EMBL" id="OXC78018.1"/>
    </source>
</evidence>
<proteinExistence type="inferred from homology"/>